<dbReference type="OrthoDB" id="2087435at2"/>
<dbReference type="STRING" id="370764.SAMN04489810_2822"/>
<accession>A0A1G8BIR8</accession>
<keyword evidence="2" id="KW-0812">Transmembrane</keyword>
<feature type="transmembrane region" description="Helical" evidence="2">
    <location>
        <begin position="40"/>
        <end position="59"/>
    </location>
</feature>
<comment type="similarity">
    <text evidence="1">Belongs to the peptidase A24 family.</text>
</comment>
<dbReference type="GO" id="GO:0004190">
    <property type="term" value="F:aspartic-type endopeptidase activity"/>
    <property type="evidence" value="ECO:0007669"/>
    <property type="project" value="InterPro"/>
</dbReference>
<feature type="transmembrane region" description="Helical" evidence="2">
    <location>
        <begin position="65"/>
        <end position="82"/>
    </location>
</feature>
<name>A0A1G8BIR8_9MICO</name>
<keyword evidence="2" id="KW-0472">Membrane</keyword>
<dbReference type="RefSeq" id="WP_091491409.1">
    <property type="nucleotide sequence ID" value="NZ_LT629692.1"/>
</dbReference>
<keyword evidence="5" id="KW-1185">Reference proteome</keyword>
<dbReference type="InterPro" id="IPR050882">
    <property type="entry name" value="Prepilin_peptidase/N-MTase"/>
</dbReference>
<dbReference type="PANTHER" id="PTHR30487">
    <property type="entry name" value="TYPE 4 PREPILIN-LIKE PROTEINS LEADER PEPTIDE-PROCESSING ENZYME"/>
    <property type="match status" value="1"/>
</dbReference>
<dbReference type="GO" id="GO:0006465">
    <property type="term" value="P:signal peptide processing"/>
    <property type="evidence" value="ECO:0007669"/>
    <property type="project" value="TreeGrafter"/>
</dbReference>
<reference evidence="4 5" key="1">
    <citation type="submission" date="2016-10" db="EMBL/GenBank/DDBJ databases">
        <authorList>
            <person name="de Groot N.N."/>
        </authorList>
    </citation>
    <scope>NUCLEOTIDE SEQUENCE [LARGE SCALE GENOMIC DNA]</scope>
    <source>
        <strain evidence="4 5">DSM 23142</strain>
    </source>
</reference>
<dbReference type="Gene3D" id="1.20.120.1220">
    <property type="match status" value="1"/>
</dbReference>
<dbReference type="PANTHER" id="PTHR30487:SF0">
    <property type="entry name" value="PREPILIN LEADER PEPTIDASE_N-METHYLTRANSFERASE-RELATED"/>
    <property type="match status" value="1"/>
</dbReference>
<evidence type="ECO:0000313" key="5">
    <source>
        <dbReference type="Proteomes" id="UP000199009"/>
    </source>
</evidence>
<protein>
    <submittedName>
        <fullName evidence="4">Type IV leader peptidase family protein</fullName>
    </submittedName>
</protein>
<feature type="transmembrane region" description="Helical" evidence="2">
    <location>
        <begin position="6"/>
        <end position="28"/>
    </location>
</feature>
<sequence>MSAVETASSALAVLAFLYLAVISVVLWVIDAGTHRLPNRIVLPGYAVGVGLLGIATALGGDPQRLGRALLGMGALFAGYFILRMASPTSIGGGDVKLAGLLGLYLGWLGWSGLVIATAAAFLIGGVHALVLLARRRATRSTRIPFGPAMIGGAWLAIVLSVLPLGSLTVVSA</sequence>
<dbReference type="GO" id="GO:0005886">
    <property type="term" value="C:plasma membrane"/>
    <property type="evidence" value="ECO:0007669"/>
    <property type="project" value="TreeGrafter"/>
</dbReference>
<dbReference type="AlphaFoldDB" id="A0A1G8BIR8"/>
<dbReference type="InterPro" id="IPR000045">
    <property type="entry name" value="Prepilin_IV_endopep_pep"/>
</dbReference>
<evidence type="ECO:0000259" key="3">
    <source>
        <dbReference type="Pfam" id="PF01478"/>
    </source>
</evidence>
<feature type="transmembrane region" description="Helical" evidence="2">
    <location>
        <begin position="145"/>
        <end position="170"/>
    </location>
</feature>
<evidence type="ECO:0000313" key="4">
    <source>
        <dbReference type="EMBL" id="SDH33058.1"/>
    </source>
</evidence>
<evidence type="ECO:0000256" key="2">
    <source>
        <dbReference type="SAM" id="Phobius"/>
    </source>
</evidence>
<evidence type="ECO:0000256" key="1">
    <source>
        <dbReference type="ARBA" id="ARBA00005801"/>
    </source>
</evidence>
<feature type="domain" description="Prepilin type IV endopeptidase peptidase" evidence="3">
    <location>
        <begin position="18"/>
        <end position="128"/>
    </location>
</feature>
<dbReference type="Pfam" id="PF01478">
    <property type="entry name" value="Peptidase_A24"/>
    <property type="match status" value="1"/>
</dbReference>
<feature type="transmembrane region" description="Helical" evidence="2">
    <location>
        <begin position="113"/>
        <end position="133"/>
    </location>
</feature>
<organism evidence="4 5">
    <name type="scientific">Microbacterium pygmaeum</name>
    <dbReference type="NCBI Taxonomy" id="370764"/>
    <lineage>
        <taxon>Bacteria</taxon>
        <taxon>Bacillati</taxon>
        <taxon>Actinomycetota</taxon>
        <taxon>Actinomycetes</taxon>
        <taxon>Micrococcales</taxon>
        <taxon>Microbacteriaceae</taxon>
        <taxon>Microbacterium</taxon>
    </lineage>
</organism>
<proteinExistence type="inferred from homology"/>
<dbReference type="EMBL" id="LT629692">
    <property type="protein sequence ID" value="SDH33058.1"/>
    <property type="molecule type" value="Genomic_DNA"/>
</dbReference>
<keyword evidence="2" id="KW-1133">Transmembrane helix</keyword>
<gene>
    <name evidence="4" type="ORF">SAMN04489810_2822</name>
</gene>
<dbReference type="Proteomes" id="UP000199009">
    <property type="component" value="Chromosome I"/>
</dbReference>